<feature type="region of interest" description="Disordered" evidence="1">
    <location>
        <begin position="118"/>
        <end position="161"/>
    </location>
</feature>
<feature type="compositionally biased region" description="Basic and acidic residues" evidence="1">
    <location>
        <begin position="119"/>
        <end position="133"/>
    </location>
</feature>
<evidence type="ECO:0000313" key="3">
    <source>
        <dbReference type="Proteomes" id="UP000494329"/>
    </source>
</evidence>
<name>A0A6J5DIR7_9BURK</name>
<sequence length="706" mass="80754">MTKREEKVAQWELIPEHEVARYSSELEVIRSALPHELVRNSVDTGGQAPTMGKAAAIFRRPSEFGEAYEDWLLVWKVGESDDAAPNSHSPKHKHRRVVGYVRRRRDGAHLRLIAPFVDTHGEPEEARNPHDRLGSSLTPWHGPADAAPDEPGQVKNESNMDPQNFAERDEASLDEQLRQTHKSISKLSEKFIAPAERYGDDMRWWRNPRVVNADSLEKLYEYLKKTALRFYVSRFTPDEWKQSQADEYELPFYRNYSLFKITTKRENHPDETRFFIAHTKREPAPVCVPLSTSIPIYAFNDRLAERGELLIDARTVAAYLVFFSRSIDGKLGPFWIVEEDRDFVWTGTDDRANEVRRAVVRSLQPIQRLLDPDESKNDGHYYLTAFVNYGAYLFFSRFDVDAQGHVEMQDDAPCFSLLPVRTRGRNAELQSDLPGSDVLDGRYISAPAGMRAHGADLVAAAERTLTESEETRLRDHLRTRSIVNFTLPDKNDSNYSALSLSIRSLSFYRGYSLIRVTDRRGLYAKSFFIILDDAGNGNAPACHLGHSIADLVRFNQSLAERGIQALNIDSTTVADYLQFYYRPYVQCANHEFSIAASLEELRWSSRHRASGNGVANVKSSFEQIHILKSFESVQEHFQRFRYFKGSPCFELLACTYSRNEFASARFTVNAGGTVFGGPSMVLVTDPPLIPEIYDERWQFRIRGNHE</sequence>
<accession>A0A6J5DIR7</accession>
<evidence type="ECO:0000256" key="1">
    <source>
        <dbReference type="SAM" id="MobiDB-lite"/>
    </source>
</evidence>
<dbReference type="EMBL" id="CADIKF010000011">
    <property type="protein sequence ID" value="CAB3754140.1"/>
    <property type="molecule type" value="Genomic_DNA"/>
</dbReference>
<reference evidence="2 3" key="1">
    <citation type="submission" date="2020-04" db="EMBL/GenBank/DDBJ databases">
        <authorList>
            <person name="De Canck E."/>
        </authorList>
    </citation>
    <scope>NUCLEOTIDE SEQUENCE [LARGE SCALE GENOMIC DNA]</scope>
    <source>
        <strain evidence="2 3">LMG 29739</strain>
    </source>
</reference>
<gene>
    <name evidence="2" type="ORF">LMG29739_01904</name>
</gene>
<proteinExistence type="predicted"/>
<dbReference type="AlphaFoldDB" id="A0A6J5DIR7"/>
<dbReference type="RefSeq" id="WP_175110634.1">
    <property type="nucleotide sequence ID" value="NZ_CADIKF010000011.1"/>
</dbReference>
<evidence type="ECO:0000313" key="2">
    <source>
        <dbReference type="EMBL" id="CAB3754140.1"/>
    </source>
</evidence>
<dbReference type="Proteomes" id="UP000494329">
    <property type="component" value="Unassembled WGS sequence"/>
</dbReference>
<organism evidence="2 3">
    <name type="scientific">Paraburkholderia solisilvae</name>
    <dbReference type="NCBI Taxonomy" id="624376"/>
    <lineage>
        <taxon>Bacteria</taxon>
        <taxon>Pseudomonadati</taxon>
        <taxon>Pseudomonadota</taxon>
        <taxon>Betaproteobacteria</taxon>
        <taxon>Burkholderiales</taxon>
        <taxon>Burkholderiaceae</taxon>
        <taxon>Paraburkholderia</taxon>
    </lineage>
</organism>
<keyword evidence="3" id="KW-1185">Reference proteome</keyword>
<protein>
    <submittedName>
        <fullName evidence="2">Uncharacterized protein</fullName>
    </submittedName>
</protein>